<feature type="signal peptide" evidence="1">
    <location>
        <begin position="1"/>
        <end position="19"/>
    </location>
</feature>
<accession>A0AAJ1V6M2</accession>
<name>A0AAJ1V6M2_9FLAO</name>
<dbReference type="AlphaFoldDB" id="A0AAJ1V6M2"/>
<dbReference type="EMBL" id="JACAGJ010000001">
    <property type="protein sequence ID" value="MDM1071347.1"/>
    <property type="molecule type" value="Genomic_DNA"/>
</dbReference>
<gene>
    <name evidence="2" type="ORF">HX001_02445</name>
</gene>
<evidence type="ECO:0000313" key="3">
    <source>
        <dbReference type="Proteomes" id="UP001170959"/>
    </source>
</evidence>
<protein>
    <submittedName>
        <fullName evidence="2">Uncharacterized protein</fullName>
    </submittedName>
</protein>
<reference evidence="2" key="2">
    <citation type="journal article" date="2022" name="Sci. Total Environ.">
        <title>Prevalence, transmission, and molecular epidemiology of tet(X)-positive bacteria among humans, animals, and environmental niches in China: An epidemiological, and genomic-based study.</title>
        <authorList>
            <person name="Dong N."/>
            <person name="Zeng Y."/>
            <person name="Cai C."/>
            <person name="Sun C."/>
            <person name="Lu J."/>
            <person name="Liu C."/>
            <person name="Zhou H."/>
            <person name="Sun Q."/>
            <person name="Shu L."/>
            <person name="Wang H."/>
            <person name="Wang Y."/>
            <person name="Wang S."/>
            <person name="Wu C."/>
            <person name="Chan E.W."/>
            <person name="Chen G."/>
            <person name="Shen Z."/>
            <person name="Chen S."/>
            <person name="Zhang R."/>
        </authorList>
    </citation>
    <scope>NUCLEOTIDE SEQUENCE</scope>
    <source>
        <strain evidence="2">R655-4</strain>
    </source>
</reference>
<sequence length="554" mass="63803">MKRILSLVILSVFIPFVNAQETDINKIYQSAIENYEAGNHKKSTGEFSKVIELAKGIDNLSDYVLFRGALIFGGNNDREKTFQVLNYLVADRFYSDLDNLNSQTELKKWNTTKEWKEVIAKIKENKETQPTRNRENIKAKLLEAKAILQHDNGRLWGHQIWNDSIIVLDYDNTMYSLVKLPGSKTDDDTLYYKTMEPNALVFVNTTQKYEGKEYATVLSNYLKDKSATIIHELFHLLQFKSGKFKGDAIAYLDETNARILLRLEYEALRNALKAINEHKGIEEVKTYLKDAVLFRKERQKQYVKYLDDELEIETLEGLANYTGFVLSAYDNKYEKALSEIDQRENAETYTRPFPYATGPAYGLIFDYLNIDWRKDLDKIYNFAEIYDTKLNKSNLNISTKALTQAQARNNFDEINKQEIAREERQNKLIAYYTDLLFNKPTLKVAIDDFDGYGRSFNMNGTLTIKNKGVIYSSIRGRDKSDGKNFGNFATIQGKDELGKAGILSYEKNGTTYFVFPLPTTIAGTKITGDFYEIDLNTGWKVVKKSDGNMEIVKE</sequence>
<dbReference type="Proteomes" id="UP001170959">
    <property type="component" value="Unassembled WGS sequence"/>
</dbReference>
<reference evidence="2" key="1">
    <citation type="submission" date="2020-06" db="EMBL/GenBank/DDBJ databases">
        <authorList>
            <person name="Dong N."/>
        </authorList>
    </citation>
    <scope>NUCLEOTIDE SEQUENCE</scope>
    <source>
        <strain evidence="2">R655-4</strain>
    </source>
</reference>
<evidence type="ECO:0000256" key="1">
    <source>
        <dbReference type="SAM" id="SignalP"/>
    </source>
</evidence>
<evidence type="ECO:0000313" key="2">
    <source>
        <dbReference type="EMBL" id="MDM1071347.1"/>
    </source>
</evidence>
<comment type="caution">
    <text evidence="2">The sequence shown here is derived from an EMBL/GenBank/DDBJ whole genome shotgun (WGS) entry which is preliminary data.</text>
</comment>
<proteinExistence type="predicted"/>
<feature type="chain" id="PRO_5042534435" evidence="1">
    <location>
        <begin position="20"/>
        <end position="554"/>
    </location>
</feature>
<dbReference type="RefSeq" id="WP_286491793.1">
    <property type="nucleotide sequence ID" value="NZ_JACAGJ010000001.1"/>
</dbReference>
<organism evidence="2 3">
    <name type="scientific">Empedobacter brevis</name>
    <dbReference type="NCBI Taxonomy" id="247"/>
    <lineage>
        <taxon>Bacteria</taxon>
        <taxon>Pseudomonadati</taxon>
        <taxon>Bacteroidota</taxon>
        <taxon>Flavobacteriia</taxon>
        <taxon>Flavobacteriales</taxon>
        <taxon>Weeksellaceae</taxon>
        <taxon>Empedobacter</taxon>
    </lineage>
</organism>
<keyword evidence="1" id="KW-0732">Signal</keyword>